<dbReference type="InterPro" id="IPR000259">
    <property type="entry name" value="Adhesion_dom_fimbrial"/>
</dbReference>
<name>A0ABU8DIG6_ERWAP</name>
<dbReference type="InterPro" id="IPR008966">
    <property type="entry name" value="Adhesion_dom_sf"/>
</dbReference>
<proteinExistence type="predicted"/>
<gene>
    <name evidence="3" type="ORF">V8N49_16760</name>
</gene>
<evidence type="ECO:0000259" key="2">
    <source>
        <dbReference type="Pfam" id="PF00419"/>
    </source>
</evidence>
<dbReference type="InterPro" id="IPR036937">
    <property type="entry name" value="Adhesion_dom_fimbrial_sf"/>
</dbReference>
<feature type="domain" description="Fimbrial-type adhesion" evidence="2">
    <location>
        <begin position="30"/>
        <end position="152"/>
    </location>
</feature>
<protein>
    <submittedName>
        <fullName evidence="3">Fimbrial protein</fullName>
    </submittedName>
</protein>
<dbReference type="Proteomes" id="UP001306592">
    <property type="component" value="Unassembled WGS sequence"/>
</dbReference>
<comment type="caution">
    <text evidence="3">The sequence shown here is derived from an EMBL/GenBank/DDBJ whole genome shotgun (WGS) entry which is preliminary data.</text>
</comment>
<organism evidence="3 4">
    <name type="scientific">Erwinia aphidicola</name>
    <dbReference type="NCBI Taxonomy" id="68334"/>
    <lineage>
        <taxon>Bacteria</taxon>
        <taxon>Pseudomonadati</taxon>
        <taxon>Pseudomonadota</taxon>
        <taxon>Gammaproteobacteria</taxon>
        <taxon>Enterobacterales</taxon>
        <taxon>Erwiniaceae</taxon>
        <taxon>Erwinia</taxon>
    </lineage>
</organism>
<dbReference type="Gene3D" id="2.60.40.1090">
    <property type="entry name" value="Fimbrial-type adhesion domain"/>
    <property type="match status" value="1"/>
</dbReference>
<sequence>MKIKILLVALVLCIVSAWLASPVMADDNMTFHGTLMENPPCEINNGQPIEISFDEVGVNKIDGQNYAQTFNMMYQCSGNGQDVVVRYVGDVTAFDNAAVKSNITDFGINLRSQSVNGVLTDFNVGTTLPVSADQTSLTFVATPVKRKGADLPGEHFISSAMLQLEYP</sequence>
<dbReference type="SUPFAM" id="SSF49401">
    <property type="entry name" value="Bacterial adhesins"/>
    <property type="match status" value="1"/>
</dbReference>
<dbReference type="EMBL" id="JBANEI010000013">
    <property type="protein sequence ID" value="MEI2683300.1"/>
    <property type="molecule type" value="Genomic_DNA"/>
</dbReference>
<keyword evidence="4" id="KW-1185">Reference proteome</keyword>
<evidence type="ECO:0000313" key="4">
    <source>
        <dbReference type="Proteomes" id="UP001306592"/>
    </source>
</evidence>
<dbReference type="RefSeq" id="WP_191150192.1">
    <property type="nucleotide sequence ID" value="NZ_JACXBP010000009.1"/>
</dbReference>
<dbReference type="PANTHER" id="PTHR33420:SF33">
    <property type="entry name" value="MINOR FIMBRIAL SUBUNIT"/>
    <property type="match status" value="1"/>
</dbReference>
<evidence type="ECO:0000313" key="3">
    <source>
        <dbReference type="EMBL" id="MEI2683300.1"/>
    </source>
</evidence>
<accession>A0ABU8DIG6</accession>
<reference evidence="3 4" key="1">
    <citation type="submission" date="2024-02" db="EMBL/GenBank/DDBJ databases">
        <title>First report Erwinia aphidicola in onion in Chile.</title>
        <authorList>
            <person name="Valenzuela M."/>
            <person name="Pena M."/>
            <person name="Dutta B."/>
        </authorList>
    </citation>
    <scope>NUCLEOTIDE SEQUENCE [LARGE SCALE GENOMIC DNA]</scope>
    <source>
        <strain evidence="3 4">QCJ3A</strain>
    </source>
</reference>
<dbReference type="PANTHER" id="PTHR33420">
    <property type="entry name" value="FIMBRIAL SUBUNIT ELFA-RELATED"/>
    <property type="match status" value="1"/>
</dbReference>
<evidence type="ECO:0000256" key="1">
    <source>
        <dbReference type="SAM" id="SignalP"/>
    </source>
</evidence>
<feature type="signal peptide" evidence="1">
    <location>
        <begin position="1"/>
        <end position="25"/>
    </location>
</feature>
<keyword evidence="1" id="KW-0732">Signal</keyword>
<dbReference type="Pfam" id="PF00419">
    <property type="entry name" value="Fimbrial"/>
    <property type="match status" value="1"/>
</dbReference>
<dbReference type="InterPro" id="IPR050263">
    <property type="entry name" value="Bact_Fimbrial_Adh_Pro"/>
</dbReference>
<feature type="chain" id="PRO_5046985061" evidence="1">
    <location>
        <begin position="26"/>
        <end position="167"/>
    </location>
</feature>